<dbReference type="RefSeq" id="WP_098468011.1">
    <property type="nucleotide sequence ID" value="NZ_PDJD01000001.1"/>
</dbReference>
<dbReference type="GO" id="GO:0033013">
    <property type="term" value="P:tetrapyrrole metabolic process"/>
    <property type="evidence" value="ECO:0007669"/>
    <property type="project" value="UniProtKB-ARBA"/>
</dbReference>
<keyword evidence="5 6" id="KW-0472">Membrane</keyword>
<dbReference type="FunFam" id="1.20.1260.100:FF:000001">
    <property type="entry name" value="translocator protein 2"/>
    <property type="match status" value="1"/>
</dbReference>
<dbReference type="Gene3D" id="3.40.50.720">
    <property type="entry name" value="NAD(P)-binding Rossmann-like Domain"/>
    <property type="match status" value="1"/>
</dbReference>
<evidence type="ECO:0000313" key="8">
    <source>
        <dbReference type="EMBL" id="PFG18772.1"/>
    </source>
</evidence>
<gene>
    <name evidence="8" type="ORF">ATL40_0315</name>
</gene>
<dbReference type="InterPro" id="IPR038330">
    <property type="entry name" value="TspO/MBR-related_sf"/>
</dbReference>
<sequence>MTPTLTGQRVLVTGATGYIGGLLVPRLLEASAQVRVLVRDPGKLRRREWREQVEVAQGDATRAEDLRAALAGVDVAYYLLHSMDGQGDFVARDAALAKTFAAAAAEVGISRVVYLSGLHPEGELSAHLGSRVQVGEILLDSGVPTAVIQAGVVIGDGSASFDMLRHLAERLPAMVAPRWLRNRIQPIAVDDVLHYLVAAASLPSEVNREIDVGGSDVLTYRDMLREYARIAGLVPRWIRTVPVLTPRLASGWVGFVTPVASGVARPLVGSLVHEAVVRRDDADELLGAPDGGRLGYEAAVRRALRTVDAGRWRRTLAAVGAAVAATAVAGSLLTDPRSRWYTSLRTPPWQPPGWVIPVVWNGIYTATTVAATATLAELGEEAERDGAVGERARTRRRAFRWALAVNLVGNAAWCGLFFRGHRLGASAIGSLALGVSAADLARRSAHLGRLRAGAFAGYAAWCTFAAALSGELWRRNR</sequence>
<comment type="similarity">
    <text evidence="2">Belongs to the TspO/BZRP family.</text>
</comment>
<dbReference type="Gene3D" id="1.20.1260.100">
    <property type="entry name" value="TspO/MBR protein"/>
    <property type="match status" value="1"/>
</dbReference>
<evidence type="ECO:0000256" key="5">
    <source>
        <dbReference type="ARBA" id="ARBA00023136"/>
    </source>
</evidence>
<dbReference type="SUPFAM" id="SSF51735">
    <property type="entry name" value="NAD(P)-binding Rossmann-fold domains"/>
    <property type="match status" value="1"/>
</dbReference>
<name>A0A2A9CYM1_9MICO</name>
<dbReference type="Pfam" id="PF13460">
    <property type="entry name" value="NAD_binding_10"/>
    <property type="match status" value="1"/>
</dbReference>
<feature type="transmembrane region" description="Helical" evidence="6">
    <location>
        <begin position="398"/>
        <end position="418"/>
    </location>
</feature>
<evidence type="ECO:0000256" key="3">
    <source>
        <dbReference type="ARBA" id="ARBA00022692"/>
    </source>
</evidence>
<organism evidence="8 9">
    <name type="scientific">Serinibacter salmoneus</name>
    <dbReference type="NCBI Taxonomy" id="556530"/>
    <lineage>
        <taxon>Bacteria</taxon>
        <taxon>Bacillati</taxon>
        <taxon>Actinomycetota</taxon>
        <taxon>Actinomycetes</taxon>
        <taxon>Micrococcales</taxon>
        <taxon>Beutenbergiaceae</taxon>
        <taxon>Serinibacter</taxon>
    </lineage>
</organism>
<evidence type="ECO:0000259" key="7">
    <source>
        <dbReference type="Pfam" id="PF13460"/>
    </source>
</evidence>
<reference evidence="8 9" key="1">
    <citation type="submission" date="2017-10" db="EMBL/GenBank/DDBJ databases">
        <title>Sequencing the genomes of 1000 actinobacteria strains.</title>
        <authorList>
            <person name="Klenk H.-P."/>
        </authorList>
    </citation>
    <scope>NUCLEOTIDE SEQUENCE [LARGE SCALE GENOMIC DNA]</scope>
    <source>
        <strain evidence="8 9">DSM 21801</strain>
    </source>
</reference>
<dbReference type="PANTHER" id="PTHR10057:SF0">
    <property type="entry name" value="TRANSLOCATOR PROTEIN"/>
    <property type="match status" value="1"/>
</dbReference>
<dbReference type="OrthoDB" id="9774199at2"/>
<evidence type="ECO:0000256" key="2">
    <source>
        <dbReference type="ARBA" id="ARBA00007524"/>
    </source>
</evidence>
<proteinExistence type="inferred from homology"/>
<feature type="transmembrane region" description="Helical" evidence="6">
    <location>
        <begin position="354"/>
        <end position="378"/>
    </location>
</feature>
<dbReference type="EMBL" id="PDJD01000001">
    <property type="protein sequence ID" value="PFG18772.1"/>
    <property type="molecule type" value="Genomic_DNA"/>
</dbReference>
<evidence type="ECO:0000256" key="6">
    <source>
        <dbReference type="SAM" id="Phobius"/>
    </source>
</evidence>
<dbReference type="InterPro" id="IPR016040">
    <property type="entry name" value="NAD(P)-bd_dom"/>
</dbReference>
<dbReference type="Proteomes" id="UP000224915">
    <property type="component" value="Unassembled WGS sequence"/>
</dbReference>
<dbReference type="CDD" id="cd15904">
    <property type="entry name" value="TSPO_MBR"/>
    <property type="match status" value="1"/>
</dbReference>
<keyword evidence="9" id="KW-1185">Reference proteome</keyword>
<evidence type="ECO:0000313" key="9">
    <source>
        <dbReference type="Proteomes" id="UP000224915"/>
    </source>
</evidence>
<protein>
    <submittedName>
        <fullName evidence="8">TspO/MBR related protein</fullName>
    </submittedName>
</protein>
<feature type="transmembrane region" description="Helical" evidence="6">
    <location>
        <begin position="315"/>
        <end position="334"/>
    </location>
</feature>
<dbReference type="AlphaFoldDB" id="A0A2A9CYM1"/>
<dbReference type="InterPro" id="IPR004307">
    <property type="entry name" value="TspO_MBR"/>
</dbReference>
<evidence type="ECO:0000256" key="1">
    <source>
        <dbReference type="ARBA" id="ARBA00004141"/>
    </source>
</evidence>
<feature type="transmembrane region" description="Helical" evidence="6">
    <location>
        <begin position="453"/>
        <end position="473"/>
    </location>
</feature>
<accession>A0A2A9CYM1</accession>
<keyword evidence="4 6" id="KW-1133">Transmembrane helix</keyword>
<dbReference type="InterPro" id="IPR036291">
    <property type="entry name" value="NAD(P)-bd_dom_sf"/>
</dbReference>
<keyword evidence="3 6" id="KW-0812">Transmembrane</keyword>
<evidence type="ECO:0000256" key="4">
    <source>
        <dbReference type="ARBA" id="ARBA00022989"/>
    </source>
</evidence>
<feature type="domain" description="NAD(P)-binding" evidence="7">
    <location>
        <begin position="14"/>
        <end position="124"/>
    </location>
</feature>
<comment type="caution">
    <text evidence="8">The sequence shown here is derived from an EMBL/GenBank/DDBJ whole genome shotgun (WGS) entry which is preliminary data.</text>
</comment>
<dbReference type="PANTHER" id="PTHR10057">
    <property type="entry name" value="PERIPHERAL-TYPE BENZODIAZEPINE RECEPTOR"/>
    <property type="match status" value="1"/>
</dbReference>
<comment type="subcellular location">
    <subcellularLocation>
        <location evidence="1">Membrane</location>
        <topology evidence="1">Multi-pass membrane protein</topology>
    </subcellularLocation>
</comment>
<dbReference type="GO" id="GO:0016020">
    <property type="term" value="C:membrane"/>
    <property type="evidence" value="ECO:0007669"/>
    <property type="project" value="UniProtKB-SubCell"/>
</dbReference>
<dbReference type="Pfam" id="PF03073">
    <property type="entry name" value="TspO_MBR"/>
    <property type="match status" value="1"/>
</dbReference>